<evidence type="ECO:0000313" key="8">
    <source>
        <dbReference type="Proteomes" id="UP000722485"/>
    </source>
</evidence>
<dbReference type="GO" id="GO:0004671">
    <property type="term" value="F:protein C-terminal S-isoprenylcysteine carboxyl O-methyltransferase activity"/>
    <property type="evidence" value="ECO:0007669"/>
    <property type="project" value="UniProtKB-EC"/>
</dbReference>
<keyword evidence="5" id="KW-0808">Transferase</keyword>
<proteinExistence type="inferred from homology"/>
<organism evidence="7 8">
    <name type="scientific">Cylindrodendrum hubeiense</name>
    <dbReference type="NCBI Taxonomy" id="595255"/>
    <lineage>
        <taxon>Eukaryota</taxon>
        <taxon>Fungi</taxon>
        <taxon>Dikarya</taxon>
        <taxon>Ascomycota</taxon>
        <taxon>Pezizomycotina</taxon>
        <taxon>Sordariomycetes</taxon>
        <taxon>Hypocreomycetidae</taxon>
        <taxon>Hypocreales</taxon>
        <taxon>Nectriaceae</taxon>
        <taxon>Cylindrodendrum</taxon>
    </lineage>
</organism>
<comment type="catalytic activity">
    <reaction evidence="5">
        <text>[protein]-C-terminal S-[(2E,6E)-farnesyl]-L-cysteine + S-adenosyl-L-methionine = [protein]-C-terminal S-[(2E,6E)-farnesyl]-L-cysteine methyl ester + S-adenosyl-L-homocysteine</text>
        <dbReference type="Rhea" id="RHEA:21672"/>
        <dbReference type="Rhea" id="RHEA-COMP:12125"/>
        <dbReference type="Rhea" id="RHEA-COMP:12126"/>
        <dbReference type="ChEBI" id="CHEBI:57856"/>
        <dbReference type="ChEBI" id="CHEBI:59789"/>
        <dbReference type="ChEBI" id="CHEBI:90510"/>
        <dbReference type="ChEBI" id="CHEBI:90511"/>
        <dbReference type="EC" id="2.1.1.100"/>
    </reaction>
</comment>
<keyword evidence="3 5" id="KW-1133">Transmembrane helix</keyword>
<feature type="transmembrane region" description="Helical" evidence="5">
    <location>
        <begin position="98"/>
        <end position="119"/>
    </location>
</feature>
<keyword evidence="5" id="KW-0256">Endoplasmic reticulum</keyword>
<dbReference type="Pfam" id="PF04140">
    <property type="entry name" value="ICMT"/>
    <property type="match status" value="1"/>
</dbReference>
<dbReference type="InterPro" id="IPR007269">
    <property type="entry name" value="ICMT_MeTrfase"/>
</dbReference>
<comment type="subcellular location">
    <subcellularLocation>
        <location evidence="5">Endoplasmic reticulum membrane</location>
        <topology evidence="5">Multi-pass membrane protein</topology>
    </subcellularLocation>
    <subcellularLocation>
        <location evidence="1">Membrane</location>
        <topology evidence="1">Multi-pass membrane protein</topology>
    </subcellularLocation>
</comment>
<comment type="caution">
    <text evidence="7">The sequence shown here is derived from an EMBL/GenBank/DDBJ whole genome shotgun (WGS) entry which is preliminary data.</text>
</comment>
<evidence type="ECO:0000313" key="7">
    <source>
        <dbReference type="EMBL" id="KAF7553339.1"/>
    </source>
</evidence>
<dbReference type="EC" id="2.1.1.100" evidence="5"/>
<comment type="caution">
    <text evidence="5">Lacks conserved residue(s) required for the propagation of feature annotation.</text>
</comment>
<feature type="transmembrane region" description="Helical" evidence="5">
    <location>
        <begin position="191"/>
        <end position="211"/>
    </location>
</feature>
<accession>A0A9P5LAJ5</accession>
<keyword evidence="6" id="KW-0732">Signal</keyword>
<keyword evidence="2 5" id="KW-0812">Transmembrane</keyword>
<protein>
    <recommendedName>
        <fullName evidence="5">Protein-S-isoprenylcysteine O-methyltransferase</fullName>
        <ecNumber evidence="5">2.1.1.100</ecNumber>
    </recommendedName>
</protein>
<name>A0A9P5LAJ5_9HYPO</name>
<evidence type="ECO:0000256" key="5">
    <source>
        <dbReference type="RuleBase" id="RU362022"/>
    </source>
</evidence>
<sequence>MSLSTSLCQASLAATILASTVGTYLALSPPNPSPDSQSSSAVSDSISRFNLSRKHTTKVVLAPLGLLALRASSLAFTNPTIPPFLLRHGAENGLDVNLITWSSATAIPLALILCAGIPLRLVSYASLGKNFTFALAAPDRLETTSIYRYVQHPSYTGIVVLVLSNMALLCRTDGVLSCWIPPSWYRVVSNLHWVTAPIGVGIFLFGIWTRVKQEERMLKAKFGVEWEEWHFKTPRFLPWGF</sequence>
<dbReference type="PANTHER" id="PTHR12714:SF9">
    <property type="entry name" value="PROTEIN-S-ISOPRENYLCYSTEINE O-METHYLTRANSFERASE"/>
    <property type="match status" value="1"/>
</dbReference>
<feature type="transmembrane region" description="Helical" evidence="5">
    <location>
        <begin position="59"/>
        <end position="77"/>
    </location>
</feature>
<dbReference type="EMBL" id="JAANBB010000047">
    <property type="protein sequence ID" value="KAF7553339.1"/>
    <property type="molecule type" value="Genomic_DNA"/>
</dbReference>
<keyword evidence="5" id="KW-0949">S-adenosyl-L-methionine</keyword>
<dbReference type="GO" id="GO:0032259">
    <property type="term" value="P:methylation"/>
    <property type="evidence" value="ECO:0007669"/>
    <property type="project" value="UniProtKB-KW"/>
</dbReference>
<feature type="signal peptide" evidence="6">
    <location>
        <begin position="1"/>
        <end position="18"/>
    </location>
</feature>
<comment type="similarity">
    <text evidence="5">Belongs to the class VI-like SAM-binding methyltransferase superfamily. Isoprenylcysteine carboxyl methyltransferase family.</text>
</comment>
<dbReference type="OrthoDB" id="422086at2759"/>
<keyword evidence="5" id="KW-0489">Methyltransferase</keyword>
<gene>
    <name evidence="7" type="ORF">G7Z17_g3720</name>
</gene>
<evidence type="ECO:0000256" key="1">
    <source>
        <dbReference type="ARBA" id="ARBA00004141"/>
    </source>
</evidence>
<keyword evidence="4 5" id="KW-0472">Membrane</keyword>
<evidence type="ECO:0000256" key="6">
    <source>
        <dbReference type="SAM" id="SignalP"/>
    </source>
</evidence>
<dbReference type="PANTHER" id="PTHR12714">
    <property type="entry name" value="PROTEIN-S ISOPRENYLCYSTEINE O-METHYLTRANSFERASE"/>
    <property type="match status" value="1"/>
</dbReference>
<evidence type="ECO:0000256" key="3">
    <source>
        <dbReference type="ARBA" id="ARBA00022989"/>
    </source>
</evidence>
<dbReference type="Gene3D" id="1.20.120.1630">
    <property type="match status" value="1"/>
</dbReference>
<keyword evidence="8" id="KW-1185">Reference proteome</keyword>
<feature type="chain" id="PRO_5040216056" description="Protein-S-isoprenylcysteine O-methyltransferase" evidence="6">
    <location>
        <begin position="19"/>
        <end position="241"/>
    </location>
</feature>
<dbReference type="AlphaFoldDB" id="A0A9P5LAJ5"/>
<dbReference type="Proteomes" id="UP000722485">
    <property type="component" value="Unassembled WGS sequence"/>
</dbReference>
<reference evidence="7" key="1">
    <citation type="submission" date="2020-03" db="EMBL/GenBank/DDBJ databases">
        <title>Draft Genome Sequence of Cylindrodendrum hubeiense.</title>
        <authorList>
            <person name="Buettner E."/>
            <person name="Kellner H."/>
        </authorList>
    </citation>
    <scope>NUCLEOTIDE SEQUENCE</scope>
    <source>
        <strain evidence="7">IHI 201604</strain>
    </source>
</reference>
<evidence type="ECO:0000256" key="4">
    <source>
        <dbReference type="ARBA" id="ARBA00023136"/>
    </source>
</evidence>
<dbReference type="GO" id="GO:0005789">
    <property type="term" value="C:endoplasmic reticulum membrane"/>
    <property type="evidence" value="ECO:0007669"/>
    <property type="project" value="UniProtKB-SubCell"/>
</dbReference>
<evidence type="ECO:0000256" key="2">
    <source>
        <dbReference type="ARBA" id="ARBA00022692"/>
    </source>
</evidence>